<dbReference type="EMBL" id="PGXC01000002">
    <property type="protein sequence ID" value="PKK91759.1"/>
    <property type="molecule type" value="Genomic_DNA"/>
</dbReference>
<name>A0A2N1PTT7_9BACT</name>
<evidence type="ECO:0008006" key="4">
    <source>
        <dbReference type="Google" id="ProtNLM"/>
    </source>
</evidence>
<dbReference type="NCBIfam" id="TIGR02532">
    <property type="entry name" value="IV_pilin_GFxxxE"/>
    <property type="match status" value="1"/>
</dbReference>
<organism evidence="2 3">
    <name type="scientific">Candidatus Wallbacteria bacterium HGW-Wallbacteria-1</name>
    <dbReference type="NCBI Taxonomy" id="2013854"/>
    <lineage>
        <taxon>Bacteria</taxon>
        <taxon>Candidatus Walliibacteriota</taxon>
    </lineage>
</organism>
<evidence type="ECO:0000313" key="2">
    <source>
        <dbReference type="EMBL" id="PKK91759.1"/>
    </source>
</evidence>
<dbReference type="Proteomes" id="UP000233256">
    <property type="component" value="Unassembled WGS sequence"/>
</dbReference>
<gene>
    <name evidence="2" type="ORF">CVV64_03595</name>
</gene>
<dbReference type="AlphaFoldDB" id="A0A2N1PTT7"/>
<accession>A0A2N1PTT7</accession>
<evidence type="ECO:0000256" key="1">
    <source>
        <dbReference type="SAM" id="Phobius"/>
    </source>
</evidence>
<keyword evidence="1" id="KW-0472">Membrane</keyword>
<comment type="caution">
    <text evidence="2">The sequence shown here is derived from an EMBL/GenBank/DDBJ whole genome shotgun (WGS) entry which is preliminary data.</text>
</comment>
<feature type="transmembrane region" description="Helical" evidence="1">
    <location>
        <begin position="12"/>
        <end position="32"/>
    </location>
</feature>
<keyword evidence="1" id="KW-1133">Transmembrane helix</keyword>
<reference evidence="2 3" key="1">
    <citation type="journal article" date="2017" name="ISME J.">
        <title>Potential for microbial H2 and metal transformations associated with novel bacteria and archaea in deep terrestrial subsurface sediments.</title>
        <authorList>
            <person name="Hernsdorf A.W."/>
            <person name="Amano Y."/>
            <person name="Miyakawa K."/>
            <person name="Ise K."/>
            <person name="Suzuki Y."/>
            <person name="Anantharaman K."/>
            <person name="Probst A."/>
            <person name="Burstein D."/>
            <person name="Thomas B.C."/>
            <person name="Banfield J.F."/>
        </authorList>
    </citation>
    <scope>NUCLEOTIDE SEQUENCE [LARGE SCALE GENOMIC DNA]</scope>
    <source>
        <strain evidence="2">HGW-Wallbacteria-1</strain>
    </source>
</reference>
<evidence type="ECO:0000313" key="3">
    <source>
        <dbReference type="Proteomes" id="UP000233256"/>
    </source>
</evidence>
<keyword evidence="1" id="KW-0812">Transmembrane</keyword>
<proteinExistence type="predicted"/>
<protein>
    <recommendedName>
        <fullName evidence="4">Prepilin-type N-terminal cleavage/methylation domain-containing protein</fullName>
    </recommendedName>
</protein>
<dbReference type="InterPro" id="IPR012902">
    <property type="entry name" value="N_methyl_site"/>
</dbReference>
<sequence>MRLFEKRGFSLVELLISLVITGIVIVPILSIFRAGKKGSIQNTDFFLANNLARERIEELRLLPFDRIKGDFDVFASIFGDSREDKIASLATNRTEFNKNFNDIYAQKGRGAHEGPLKEFYEAFRGRYRYYYGRDYEDYPSGYGIYRRVTKVEDYPVADGAQIMKKISVTVSHRDGRVLAQIVTLMEAR</sequence>
<dbReference type="Pfam" id="PF07963">
    <property type="entry name" value="N_methyl"/>
    <property type="match status" value="1"/>
</dbReference>